<reference evidence="8 10" key="1">
    <citation type="submission" date="2008-03" db="EMBL/GenBank/DDBJ databases">
        <title>Annotation of Ixodes scapularis.</title>
        <authorList>
            <consortium name="Ixodes scapularis Genome Project Consortium"/>
            <person name="Caler E."/>
            <person name="Hannick L.I."/>
            <person name="Bidwell S."/>
            <person name="Joardar V."/>
            <person name="Thiagarajan M."/>
            <person name="Amedeo P."/>
            <person name="Galinsky K.J."/>
            <person name="Schobel S."/>
            <person name="Inman J."/>
            <person name="Hostetler J."/>
            <person name="Miller J."/>
            <person name="Hammond M."/>
            <person name="Megy K."/>
            <person name="Lawson D."/>
            <person name="Kodira C."/>
            <person name="Sutton G."/>
            <person name="Meyer J."/>
            <person name="Hill C.A."/>
            <person name="Birren B."/>
            <person name="Nene V."/>
            <person name="Collins F."/>
            <person name="Alarcon-Chaidez F."/>
            <person name="Wikel S."/>
            <person name="Strausberg R."/>
        </authorList>
    </citation>
    <scope>NUCLEOTIDE SEQUENCE [LARGE SCALE GENOMIC DNA]</scope>
    <source>
        <strain evidence="10">Wikel</strain>
        <strain evidence="8">Wikel colony</strain>
    </source>
</reference>
<keyword evidence="11" id="KW-1267">Proteomics identification</keyword>
<dbReference type="Pfam" id="PF08801">
    <property type="entry name" value="Nucleoporin_N"/>
    <property type="match status" value="1"/>
</dbReference>
<dbReference type="HOGENOM" id="CLU_000429_0_0_1"/>
<dbReference type="STRING" id="6945.B7P8U5"/>
<feature type="region of interest" description="Disordered" evidence="5">
    <location>
        <begin position="339"/>
        <end position="359"/>
    </location>
</feature>
<evidence type="ECO:0000256" key="1">
    <source>
        <dbReference type="ARBA" id="ARBA00004123"/>
    </source>
</evidence>
<dbReference type="InterPro" id="IPR014908">
    <property type="entry name" value="Nucleoporin_Nup133/Nup155_N"/>
</dbReference>
<dbReference type="Gene3D" id="1.25.40.450">
    <property type="entry name" value="Nucleoporin, helical domain, N-terminal subdomain"/>
    <property type="match status" value="1"/>
</dbReference>
<dbReference type="EnsemblMetazoa" id="ISCW002864-RA">
    <property type="protein sequence ID" value="ISCW002864-PA"/>
    <property type="gene ID" value="ISCW002864"/>
</dbReference>
<feature type="non-terminal residue" evidence="8">
    <location>
        <position position="1"/>
    </location>
</feature>
<name>B7P8U5_IXOSC</name>
<dbReference type="PANTHER" id="PTHR10350">
    <property type="entry name" value="NUCLEAR PORE COMPLEX PROTEIN NUP155"/>
    <property type="match status" value="1"/>
</dbReference>
<accession>B7P8U5</accession>
<evidence type="ECO:0000256" key="2">
    <source>
        <dbReference type="ARBA" id="ARBA00007373"/>
    </source>
</evidence>
<evidence type="ECO:0000256" key="5">
    <source>
        <dbReference type="SAM" id="MobiDB-lite"/>
    </source>
</evidence>
<organism>
    <name type="scientific">Ixodes scapularis</name>
    <name type="common">Black-legged tick</name>
    <name type="synonym">Deer tick</name>
    <dbReference type="NCBI Taxonomy" id="6945"/>
    <lineage>
        <taxon>Eukaryota</taxon>
        <taxon>Metazoa</taxon>
        <taxon>Ecdysozoa</taxon>
        <taxon>Arthropoda</taxon>
        <taxon>Chelicerata</taxon>
        <taxon>Arachnida</taxon>
        <taxon>Acari</taxon>
        <taxon>Parasitiformes</taxon>
        <taxon>Ixodida</taxon>
        <taxon>Ixodoidea</taxon>
        <taxon>Ixodidae</taxon>
        <taxon>Ixodinae</taxon>
        <taxon>Ixodes</taxon>
    </lineage>
</organism>
<dbReference type="InterPro" id="IPR042537">
    <property type="entry name" value="Nucleoporin_Nup155_C_2"/>
</dbReference>
<comment type="subcellular location">
    <subcellularLocation>
        <location evidence="1">Nucleus</location>
    </subcellularLocation>
</comment>
<feature type="domain" description="Nucleoporin Nup133/Nup155-like C-terminal" evidence="6">
    <location>
        <begin position="399"/>
        <end position="1090"/>
    </location>
</feature>
<dbReference type="PANTHER" id="PTHR10350:SF6">
    <property type="entry name" value="NUCLEAR PORE COMPLEX PROTEIN NUP155"/>
    <property type="match status" value="1"/>
</dbReference>
<dbReference type="EMBL" id="ABJB010130828">
    <property type="status" value="NOT_ANNOTATED_CDS"/>
    <property type="molecule type" value="Genomic_DNA"/>
</dbReference>
<dbReference type="EMBL" id="ABJB010495402">
    <property type="status" value="NOT_ANNOTATED_CDS"/>
    <property type="molecule type" value="Genomic_DNA"/>
</dbReference>
<evidence type="ECO:0000313" key="10">
    <source>
        <dbReference type="Proteomes" id="UP000001555"/>
    </source>
</evidence>
<evidence type="ECO:0007829" key="11">
    <source>
        <dbReference type="PeptideAtlas" id="B7P8U5"/>
    </source>
</evidence>
<dbReference type="GO" id="GO:0036228">
    <property type="term" value="P:protein localization to nuclear inner membrane"/>
    <property type="evidence" value="ECO:0000318"/>
    <property type="project" value="GO_Central"/>
</dbReference>
<proteinExistence type="evidence at protein level"/>
<dbReference type="GO" id="GO:0006405">
    <property type="term" value="P:RNA export from nucleus"/>
    <property type="evidence" value="ECO:0000318"/>
    <property type="project" value="GO_Central"/>
</dbReference>
<evidence type="ECO:0000313" key="8">
    <source>
        <dbReference type="EMBL" id="EEC03017.1"/>
    </source>
</evidence>
<evidence type="ECO:0000313" key="9">
    <source>
        <dbReference type="EnsemblMetazoa" id="ISCW002864-PA"/>
    </source>
</evidence>
<reference evidence="9" key="2">
    <citation type="submission" date="2020-05" db="UniProtKB">
        <authorList>
            <consortium name="EnsemblMetazoa"/>
        </authorList>
    </citation>
    <scope>IDENTIFICATION</scope>
    <source>
        <strain evidence="9">wikel</strain>
    </source>
</reference>
<dbReference type="Proteomes" id="UP000001555">
    <property type="component" value="Unassembled WGS sequence"/>
</dbReference>
<dbReference type="EMBL" id="ABJB010082581">
    <property type="status" value="NOT_ANNOTATED_CDS"/>
    <property type="molecule type" value="Genomic_DNA"/>
</dbReference>
<evidence type="ECO:0000256" key="3">
    <source>
        <dbReference type="ARBA" id="ARBA00022448"/>
    </source>
</evidence>
<dbReference type="VEuPathDB" id="VectorBase:ISCP_006235"/>
<dbReference type="AlphaFoldDB" id="B7P8U5"/>
<dbReference type="Pfam" id="PF03177">
    <property type="entry name" value="Nucleoporin_C"/>
    <property type="match status" value="1"/>
</dbReference>
<dbReference type="InterPro" id="IPR042538">
    <property type="entry name" value="Nucleoporin_Nup155_C_3"/>
</dbReference>
<dbReference type="InterPro" id="IPR004870">
    <property type="entry name" value="Nucleoporin_Nup155"/>
</dbReference>
<dbReference type="OrthoDB" id="338970at2759"/>
<dbReference type="InterPro" id="IPR042533">
    <property type="entry name" value="Nucleoporin_Nup155_C_1"/>
</dbReference>
<dbReference type="Gene3D" id="1.25.40.440">
    <property type="entry name" value="Nucleoporin, helical domain, central subdomain"/>
    <property type="match status" value="1"/>
</dbReference>
<dbReference type="GO" id="GO:0000972">
    <property type="term" value="P:transcription-dependent tethering of RNA polymerase II gene DNA at nuclear periphery"/>
    <property type="evidence" value="ECO:0000318"/>
    <property type="project" value="GO_Central"/>
</dbReference>
<evidence type="ECO:0000259" key="6">
    <source>
        <dbReference type="Pfam" id="PF03177"/>
    </source>
</evidence>
<dbReference type="GO" id="GO:0044611">
    <property type="term" value="C:nuclear pore inner ring"/>
    <property type="evidence" value="ECO:0000318"/>
    <property type="project" value="GO_Central"/>
</dbReference>
<dbReference type="Gene3D" id="1.20.120.1880">
    <property type="entry name" value="Nucleoporin, helical C-terminal domain"/>
    <property type="match status" value="1"/>
</dbReference>
<dbReference type="Gene3D" id="1.20.58.1780">
    <property type="match status" value="1"/>
</dbReference>
<keyword evidence="10" id="KW-1185">Reference proteome</keyword>
<sequence length="1118" mass="122690">QVVVDDSRQVLYTRSERGSLQVFDLGWPRGDQTSRVISVSQATLVQLAQAAARTVDVANFRPLVHIEAVTMMESLHVHLVAVTQAGVRLYFTTSSSQSPEARPSTLALVHVRLPPGFSSHAPLQRLSPVRAALCRRGTAVFVAGHSDDRDVLWTLSGDAFPFQPRLMETSTLMPLDGTTCCLAEATSDAAPQPLCAVNVQGSGVAPSEPPVVVTQHAERPRKFVLLSSSGCSVVEKPRPVDLLRGLLREGANTEAVRSFFTLHGEAQASATCLILACGPGDTAIAERATQALFLHGGEPKASCVEQQQPAGQPLQLQQQQPLHQTSAFGGFGGSQIWASTPYPTAHAPQGPPRGFSPLSPVGLPPNMNMSQQLAWRQAQPPPGGSPAPAVAPVADVVFSGRHDGCYLYFSRLVRPLWSLNLVTTAANQPDVLMSSVCGEDLFNYLGALNGLKTFLERTTDLAGAHVADNRNAMLGGAAVRSALSAEGAQLAEQARKKAQFEAASRERASLAHLTRLVSHTVEVLGLWKVLCDHQFRTVSSTLPPELRDQLRGATLRELLLSDRQLTSALAGSLVRSYLDDNATTEAVSNRLRDVCPSLYRSEDALFTRAQEILLAARTERSPADRQRMLSEALELCKRVGPQLHLPTACGLLQACGHYAGAVDLCLSVAKRCDPQDLASHFYRRGEPADDERGRRVFAARAECYRVSSHLHSFFLFPPQAILELLSELRHPQQPSADATRSDVDATTLYERTLSLALQSDDELFHSALYNWLCDSHQTDMLLDIRSPFLEGYLQRRAAAHPDAVTGADLLRKYHERSGNFTAAARISAKLADRHGPDLSLLQRLEYLSRAIVCMKSSEPRSSGGAREGDFLHQLEEKLDIARLQVRVQEALKRRSDLPGAGESAARLDTELFDVTRLYGDFAEPFDLAECKLAIVRTSGYDNPMLVENLWRSVLEREFRESGGRVAPLSRRLTELAREYATAEKFFPLPFVVKFLELRGCHTDLNPGWPLEPLLEAGVSLGRLRDAYHGLYRGKDPDWFGRPLHLLKAIAYLVRVLLERRLRHIDGGPEELRRLANRCLDDIAGYVVDLQSTGRDAEVIALMDTFKGLQASLEQFLTG</sequence>
<dbReference type="GO" id="GO:0017056">
    <property type="term" value="F:structural constituent of nuclear pore"/>
    <property type="evidence" value="ECO:0000318"/>
    <property type="project" value="GO_Central"/>
</dbReference>
<dbReference type="GO" id="GO:0006606">
    <property type="term" value="P:protein import into nucleus"/>
    <property type="evidence" value="ECO:0000318"/>
    <property type="project" value="GO_Central"/>
</dbReference>
<dbReference type="FunCoup" id="B7P8U5">
    <property type="interactions" value="2023"/>
</dbReference>
<dbReference type="VEuPathDB" id="VectorBase:ISCW002864"/>
<comment type="similarity">
    <text evidence="2">Belongs to the non-repetitive/WGA-negative nucleoporin family.</text>
</comment>
<dbReference type="FunFam" id="1.25.40.440:FF:000001">
    <property type="entry name" value="Nuclear pore complex subunit"/>
    <property type="match status" value="1"/>
</dbReference>
<dbReference type="EMBL" id="DS660053">
    <property type="protein sequence ID" value="EEC03017.1"/>
    <property type="molecule type" value="Genomic_DNA"/>
</dbReference>
<dbReference type="InterPro" id="IPR007187">
    <property type="entry name" value="Nucleoporin_Nup133/Nup155_C"/>
</dbReference>
<evidence type="ECO:0000256" key="4">
    <source>
        <dbReference type="ARBA" id="ARBA00023242"/>
    </source>
</evidence>
<keyword evidence="3" id="KW-0813">Transport</keyword>
<protein>
    <submittedName>
        <fullName evidence="8 9">Nuclear pore complex protein nup155, putative</fullName>
    </submittedName>
</protein>
<dbReference type="EMBL" id="ABJB010580590">
    <property type="status" value="NOT_ANNOTATED_CDS"/>
    <property type="molecule type" value="Genomic_DNA"/>
</dbReference>
<keyword evidence="4" id="KW-0539">Nucleus</keyword>
<dbReference type="PaxDb" id="6945-B7P8U5"/>
<dbReference type="VEuPathDB" id="VectorBase:ISCI002864"/>
<evidence type="ECO:0000259" key="7">
    <source>
        <dbReference type="Pfam" id="PF08801"/>
    </source>
</evidence>
<dbReference type="FunFam" id="1.20.120.1880:FF:000001">
    <property type="entry name" value="Nuclear pore complex protein Nup155"/>
    <property type="match status" value="1"/>
</dbReference>
<gene>
    <name evidence="8" type="ORF">IscW_ISCW002864</name>
</gene>
<feature type="domain" description="Nucleoporin Nup133/Nup155-like N-terminal" evidence="7">
    <location>
        <begin position="1"/>
        <end position="218"/>
    </location>
</feature>